<dbReference type="SUPFAM" id="SSF51905">
    <property type="entry name" value="FAD/NAD(P)-binding domain"/>
    <property type="match status" value="1"/>
</dbReference>
<dbReference type="InterPro" id="IPR023753">
    <property type="entry name" value="FAD/NAD-binding_dom"/>
</dbReference>
<evidence type="ECO:0000259" key="11">
    <source>
        <dbReference type="Pfam" id="PF07992"/>
    </source>
</evidence>
<comment type="cofactor">
    <cofactor evidence="1">
        <name>FMN</name>
        <dbReference type="ChEBI" id="CHEBI:58210"/>
    </cofactor>
</comment>
<dbReference type="InterPro" id="IPR036188">
    <property type="entry name" value="FAD/NAD-bd_sf"/>
</dbReference>
<dbReference type="Gene3D" id="3.50.50.60">
    <property type="entry name" value="FAD/NAD(P)-binding domain"/>
    <property type="match status" value="1"/>
</dbReference>
<evidence type="ECO:0000256" key="2">
    <source>
        <dbReference type="ARBA" id="ARBA00001966"/>
    </source>
</evidence>
<dbReference type="PANTHER" id="PTHR42917:SF2">
    <property type="entry name" value="2,4-DIENOYL-COA REDUCTASE [(2E)-ENOYL-COA-PRODUCING]"/>
    <property type="match status" value="1"/>
</dbReference>
<keyword evidence="13" id="KW-1185">Reference proteome</keyword>
<organism evidence="12 13">
    <name type="scientific">Streptomyces humicola</name>
    <dbReference type="NCBI Taxonomy" id="2953240"/>
    <lineage>
        <taxon>Bacteria</taxon>
        <taxon>Bacillati</taxon>
        <taxon>Actinomycetota</taxon>
        <taxon>Actinomycetes</taxon>
        <taxon>Kitasatosporales</taxon>
        <taxon>Streptomycetaceae</taxon>
        <taxon>Streptomyces</taxon>
    </lineage>
</organism>
<dbReference type="Gene3D" id="3.40.50.720">
    <property type="entry name" value="NAD(P)-binding Rossmann-like Domain"/>
    <property type="match status" value="1"/>
</dbReference>
<sequence length="666" mass="70700">MTTTANHQLPTDGAAGRFPRLFSPLRIGSVTLKNRVLSSGHDTVMAEDGVIGDRLIAYHEARAKGGAGLIVLQVSGVHESARYSAHLLMATDDASIPGYRRLGEAVHAHGCAVFAQLFHPGREIMESQDGSAPVALAPSAVPSDRFHVVPRALTTDLIHEIIAGYADAAVRIQAAGLDGVEIVGSHGYLPAQFLDPAVNLRQDRYGGTEDNRLRFLRETIKAVRAAVGDGFVVGLRISATEYDDTGLDVGQTAGVCEKLDADGGLDYISVCAGTSATSAGSDHIAPPMTERTAYTAPLAAAIKAKVRVPVMVAGRINQPQEAEQIITSEQADACAMTRALICDPEMPAKAAAGRTDDIRACIACNQACIGHFHSGYPISCIQHPETGRELSFGTLRITTRRRKVLVIGGGPAGMKAAAVCAQRGHDVTLVEAERRLGGQVLLAERLPDRSEFGGAITNLSSELERAGARILTRTKADSAFVMHESPDMVLVATGARPRRSNLEILGEPTIIDAWDIVRGTDVPSGHIVIADWRCDWVGLGVAHLLADRSRTVTLAVNGYTAGQRLQQYVRDAMLARAARASISILPNVRIYGVDDDTVYLQHTLTREPVIVDGVSAVVMAHAPEPVDGLLTELADCPGDVRAIGDCVAPRTVEEAVLEGMKAGHSV</sequence>
<comment type="similarity">
    <text evidence="3">In the N-terminal section; belongs to the NADH:flavin oxidoreductase/NADH oxidase family.</text>
</comment>
<comment type="cofactor">
    <cofactor evidence="2">
        <name>[4Fe-4S] cluster</name>
        <dbReference type="ChEBI" id="CHEBI:49883"/>
    </cofactor>
</comment>
<feature type="domain" description="NADH:flavin oxidoreductase/NADH oxidase N-terminal" evidence="10">
    <location>
        <begin position="21"/>
        <end position="356"/>
    </location>
</feature>
<gene>
    <name evidence="12" type="ORF">NGB36_02005</name>
</gene>
<keyword evidence="8" id="KW-0408">Iron</keyword>
<dbReference type="EMBL" id="JANFNG010000001">
    <property type="protein sequence ID" value="MCQ4079405.1"/>
    <property type="molecule type" value="Genomic_DNA"/>
</dbReference>
<dbReference type="PRINTS" id="PR00411">
    <property type="entry name" value="PNDRDTASEI"/>
</dbReference>
<keyword evidence="4" id="KW-0285">Flavoprotein</keyword>
<evidence type="ECO:0000259" key="10">
    <source>
        <dbReference type="Pfam" id="PF00724"/>
    </source>
</evidence>
<evidence type="ECO:0000256" key="9">
    <source>
        <dbReference type="ARBA" id="ARBA00023014"/>
    </source>
</evidence>
<dbReference type="CDD" id="cd04734">
    <property type="entry name" value="OYE_like_3_FMN"/>
    <property type="match status" value="1"/>
</dbReference>
<dbReference type="Pfam" id="PF00724">
    <property type="entry name" value="Oxidored_FMN"/>
    <property type="match status" value="1"/>
</dbReference>
<dbReference type="Pfam" id="PF07992">
    <property type="entry name" value="Pyr_redox_2"/>
    <property type="match status" value="1"/>
</dbReference>
<evidence type="ECO:0000256" key="4">
    <source>
        <dbReference type="ARBA" id="ARBA00022630"/>
    </source>
</evidence>
<dbReference type="InterPro" id="IPR001155">
    <property type="entry name" value="OxRdtase_FMN_N"/>
</dbReference>
<feature type="domain" description="FAD/NAD(P)-binding" evidence="11">
    <location>
        <begin position="403"/>
        <end position="598"/>
    </location>
</feature>
<comment type="caution">
    <text evidence="12">The sequence shown here is derived from an EMBL/GenBank/DDBJ whole genome shotgun (WGS) entry which is preliminary data.</text>
</comment>
<evidence type="ECO:0000256" key="6">
    <source>
        <dbReference type="ARBA" id="ARBA00022723"/>
    </source>
</evidence>
<name>A0ABT1PR27_9ACTN</name>
<evidence type="ECO:0000313" key="13">
    <source>
        <dbReference type="Proteomes" id="UP001057702"/>
    </source>
</evidence>
<accession>A0ABT1PR27</accession>
<evidence type="ECO:0000313" key="12">
    <source>
        <dbReference type="EMBL" id="MCQ4079405.1"/>
    </source>
</evidence>
<dbReference type="Proteomes" id="UP001057702">
    <property type="component" value="Unassembled WGS sequence"/>
</dbReference>
<dbReference type="RefSeq" id="WP_255918251.1">
    <property type="nucleotide sequence ID" value="NZ_JANFNG010000001.1"/>
</dbReference>
<proteinExistence type="inferred from homology"/>
<evidence type="ECO:0000256" key="7">
    <source>
        <dbReference type="ARBA" id="ARBA00023002"/>
    </source>
</evidence>
<keyword evidence="9" id="KW-0411">Iron-sulfur</keyword>
<dbReference type="InterPro" id="IPR013785">
    <property type="entry name" value="Aldolase_TIM"/>
</dbReference>
<dbReference type="InterPro" id="IPR051793">
    <property type="entry name" value="NADH:flavin_oxidoreductase"/>
</dbReference>
<keyword evidence="7" id="KW-0560">Oxidoreductase</keyword>
<keyword evidence="6" id="KW-0479">Metal-binding</keyword>
<protein>
    <submittedName>
        <fullName evidence="12">FAD-dependent oxidoreductase</fullName>
    </submittedName>
</protein>
<dbReference type="Gene3D" id="3.20.20.70">
    <property type="entry name" value="Aldolase class I"/>
    <property type="match status" value="1"/>
</dbReference>
<evidence type="ECO:0000256" key="8">
    <source>
        <dbReference type="ARBA" id="ARBA00023004"/>
    </source>
</evidence>
<dbReference type="PRINTS" id="PR00368">
    <property type="entry name" value="FADPNR"/>
</dbReference>
<dbReference type="SUPFAM" id="SSF51395">
    <property type="entry name" value="FMN-linked oxidoreductases"/>
    <property type="match status" value="1"/>
</dbReference>
<reference evidence="12" key="1">
    <citation type="submission" date="2022-06" db="EMBL/GenBank/DDBJ databases">
        <title>Draft genome sequence of Streptomyces sp. RB6PN25 isolated from peat swamp forest in Thailand.</title>
        <authorList>
            <person name="Duangmal K."/>
            <person name="Klaysubun C."/>
        </authorList>
    </citation>
    <scope>NUCLEOTIDE SEQUENCE</scope>
    <source>
        <strain evidence="12">RB6PN25</strain>
    </source>
</reference>
<evidence type="ECO:0000256" key="5">
    <source>
        <dbReference type="ARBA" id="ARBA00022643"/>
    </source>
</evidence>
<evidence type="ECO:0000256" key="1">
    <source>
        <dbReference type="ARBA" id="ARBA00001917"/>
    </source>
</evidence>
<keyword evidence="5" id="KW-0288">FMN</keyword>
<evidence type="ECO:0000256" key="3">
    <source>
        <dbReference type="ARBA" id="ARBA00011048"/>
    </source>
</evidence>
<dbReference type="PANTHER" id="PTHR42917">
    <property type="entry name" value="2,4-DIENOYL-COA REDUCTASE"/>
    <property type="match status" value="1"/>
</dbReference>